<gene>
    <name evidence="2" type="ORF">KAJ83_08995</name>
</gene>
<dbReference type="Proteomes" id="UP000672602">
    <property type="component" value="Unassembled WGS sequence"/>
</dbReference>
<protein>
    <submittedName>
        <fullName evidence="2">Uncharacterized protein</fullName>
    </submittedName>
</protein>
<evidence type="ECO:0000313" key="2">
    <source>
        <dbReference type="EMBL" id="MBP5857145.1"/>
    </source>
</evidence>
<dbReference type="InterPro" id="IPR006311">
    <property type="entry name" value="TAT_signal"/>
</dbReference>
<accession>A0A8J7V2A0</accession>
<keyword evidence="3" id="KW-1185">Reference proteome</keyword>
<dbReference type="AlphaFoldDB" id="A0A8J7V2A0"/>
<name>A0A8J7V2A0_9PROT</name>
<comment type="caution">
    <text evidence="2">The sequence shown here is derived from an EMBL/GenBank/DDBJ whole genome shotgun (WGS) entry which is preliminary data.</text>
</comment>
<evidence type="ECO:0000313" key="3">
    <source>
        <dbReference type="Proteomes" id="UP000672602"/>
    </source>
</evidence>
<organism evidence="2 3">
    <name type="scientific">Marivibrio halodurans</name>
    <dbReference type="NCBI Taxonomy" id="2039722"/>
    <lineage>
        <taxon>Bacteria</taxon>
        <taxon>Pseudomonadati</taxon>
        <taxon>Pseudomonadota</taxon>
        <taxon>Alphaproteobacteria</taxon>
        <taxon>Rhodospirillales</taxon>
        <taxon>Rhodospirillaceae</taxon>
        <taxon>Marivibrio</taxon>
    </lineage>
</organism>
<dbReference type="PROSITE" id="PS51318">
    <property type="entry name" value="TAT"/>
    <property type="match status" value="1"/>
</dbReference>
<proteinExistence type="predicted"/>
<feature type="region of interest" description="Disordered" evidence="1">
    <location>
        <begin position="65"/>
        <end position="96"/>
    </location>
</feature>
<feature type="compositionally biased region" description="Polar residues" evidence="1">
    <location>
        <begin position="65"/>
        <end position="93"/>
    </location>
</feature>
<dbReference type="RefSeq" id="WP_210681705.1">
    <property type="nucleotide sequence ID" value="NZ_JAGMWN010000003.1"/>
</dbReference>
<dbReference type="EMBL" id="JAGMWN010000003">
    <property type="protein sequence ID" value="MBP5857145.1"/>
    <property type="molecule type" value="Genomic_DNA"/>
</dbReference>
<evidence type="ECO:0000256" key="1">
    <source>
        <dbReference type="SAM" id="MobiDB-lite"/>
    </source>
</evidence>
<reference evidence="2" key="1">
    <citation type="submission" date="2021-04" db="EMBL/GenBank/DDBJ databases">
        <authorList>
            <person name="Zhang D.-C."/>
        </authorList>
    </citation>
    <scope>NUCLEOTIDE SEQUENCE</scope>
    <source>
        <strain evidence="2">CGMCC 1.15697</strain>
    </source>
</reference>
<sequence length="116" mass="12627">MSARETPTPYPRRRMLAGLVALLGTGLAARAAIPAARAQDLNRRQHAPPGSNSKKIRVLTRARQQAAEQSQGLNRDTVNTDCSPVEIGNQQIPENGRLPRDEQVVVVPGDIINICR</sequence>